<comment type="caution">
    <text evidence="2">The sequence shown here is derived from an EMBL/GenBank/DDBJ whole genome shotgun (WGS) entry which is preliminary data.</text>
</comment>
<dbReference type="PANTHER" id="PTHR38166:SF1">
    <property type="entry name" value="C2H2-TYPE DOMAIN-CONTAINING PROTEIN"/>
    <property type="match status" value="1"/>
</dbReference>
<feature type="region of interest" description="Disordered" evidence="1">
    <location>
        <begin position="583"/>
        <end position="633"/>
    </location>
</feature>
<feature type="region of interest" description="Disordered" evidence="1">
    <location>
        <begin position="524"/>
        <end position="559"/>
    </location>
</feature>
<evidence type="ECO:0000256" key="1">
    <source>
        <dbReference type="SAM" id="MobiDB-lite"/>
    </source>
</evidence>
<dbReference type="EMBL" id="JAUKTV010000006">
    <property type="protein sequence ID" value="KAK0736580.1"/>
    <property type="molecule type" value="Genomic_DNA"/>
</dbReference>
<feature type="region of interest" description="Disordered" evidence="1">
    <location>
        <begin position="74"/>
        <end position="120"/>
    </location>
</feature>
<name>A0AA40EE50_9PEZI</name>
<feature type="compositionally biased region" description="Low complexity" evidence="1">
    <location>
        <begin position="80"/>
        <end position="90"/>
    </location>
</feature>
<feature type="compositionally biased region" description="Polar residues" evidence="1">
    <location>
        <begin position="246"/>
        <end position="264"/>
    </location>
</feature>
<feature type="region of interest" description="Disordered" evidence="1">
    <location>
        <begin position="33"/>
        <end position="59"/>
    </location>
</feature>
<feature type="compositionally biased region" description="Polar residues" evidence="1">
    <location>
        <begin position="50"/>
        <end position="59"/>
    </location>
</feature>
<feature type="region of interest" description="Disordered" evidence="1">
    <location>
        <begin position="243"/>
        <end position="309"/>
    </location>
</feature>
<feature type="compositionally biased region" description="Basic residues" evidence="1">
    <location>
        <begin position="267"/>
        <end position="280"/>
    </location>
</feature>
<organism evidence="2 3">
    <name type="scientific">Apiosordaria backusii</name>
    <dbReference type="NCBI Taxonomy" id="314023"/>
    <lineage>
        <taxon>Eukaryota</taxon>
        <taxon>Fungi</taxon>
        <taxon>Dikarya</taxon>
        <taxon>Ascomycota</taxon>
        <taxon>Pezizomycotina</taxon>
        <taxon>Sordariomycetes</taxon>
        <taxon>Sordariomycetidae</taxon>
        <taxon>Sordariales</taxon>
        <taxon>Lasiosphaeriaceae</taxon>
        <taxon>Apiosordaria</taxon>
    </lineage>
</organism>
<accession>A0AA40EE50</accession>
<keyword evidence="3" id="KW-1185">Reference proteome</keyword>
<feature type="compositionally biased region" description="Low complexity" evidence="1">
    <location>
        <begin position="612"/>
        <end position="629"/>
    </location>
</feature>
<feature type="compositionally biased region" description="Acidic residues" evidence="1">
    <location>
        <begin position="284"/>
        <end position="294"/>
    </location>
</feature>
<evidence type="ECO:0000313" key="3">
    <source>
        <dbReference type="Proteomes" id="UP001172159"/>
    </source>
</evidence>
<dbReference type="Proteomes" id="UP001172159">
    <property type="component" value="Unassembled WGS sequence"/>
</dbReference>
<gene>
    <name evidence="2" type="ORF">B0T21DRAFT_401993</name>
</gene>
<dbReference type="PANTHER" id="PTHR38166">
    <property type="entry name" value="C2H2-TYPE DOMAIN-CONTAINING PROTEIN-RELATED"/>
    <property type="match status" value="1"/>
</dbReference>
<feature type="compositionally biased region" description="Basic and acidic residues" evidence="1">
    <location>
        <begin position="299"/>
        <end position="309"/>
    </location>
</feature>
<proteinExistence type="predicted"/>
<dbReference type="AlphaFoldDB" id="A0AA40EE50"/>
<sequence length="721" mass="79073">MDLDLEHAPSDGIDAFCERHATTSTWATWNLKKMGRLPPTPSATPDSTAMQHRQSTSIDSAVVLEDTASMYGVSFREKPSSPSTPRSTTRLSGFHFSPERPGSPISTPSSPDSGSEDSNEWDHICIGQKEEPQNASINEVQLGMERVSLKSAIVTPDSDLETVNGADCNSNDAAVESDNDTVSAEEADHILAFSLPTVRGINSSDVPKEVLEVCRSVTYAYAERIAALVDCFGDLSVAPGDAGATSVGSAGSLSQRQSSTQSDKPTGKGKGRPNQNKKRRLSDEENDEDDEEESGSIVEDTKEPGEERNVGGAKLRCIFRARNPTRFNVRDHTSCAMTMFTKFSDLRKHILNKHMADSEIVTCQRCKKGFPSRNALELHCEREPCHYKRADPEDGINSETAARIRFRGRDCGPSDEEQWKHLWQLAFPEDQHEDIEPFNFVPVLEHHELEPAFLQKLEYLKPVVQSFVPDDEQFEGLCSIIKALFESAVNDLTHIGLRMDYVNRQGSRTGNRTSRPMARVLWTNTHDRDSGIGLDSSEAGTPKGSGRHSSIIPDMTTGQGQQIRQISAMESRTPVLRLRSQLGGTAREQQTQSHAPIAPIQTADGPNVTDLSSSFRASFPASAPSTAPSLHQSTALQPPGYIYSHSTLTDVVPGNFSSLTDYQLIPSDLSSNMYGTMHINPAQLQVNYQQGQFDDVNGVRNNGMQTMAAMGATLSESGRWI</sequence>
<protein>
    <recommendedName>
        <fullName evidence="4">C2H2-type domain-containing protein</fullName>
    </recommendedName>
</protein>
<evidence type="ECO:0008006" key="4">
    <source>
        <dbReference type="Google" id="ProtNLM"/>
    </source>
</evidence>
<evidence type="ECO:0000313" key="2">
    <source>
        <dbReference type="EMBL" id="KAK0736580.1"/>
    </source>
</evidence>
<feature type="compositionally biased region" description="Polar residues" evidence="1">
    <location>
        <begin position="104"/>
        <end position="113"/>
    </location>
</feature>
<reference evidence="2" key="1">
    <citation type="submission" date="2023-06" db="EMBL/GenBank/DDBJ databases">
        <title>Genome-scale phylogeny and comparative genomics of the fungal order Sordariales.</title>
        <authorList>
            <consortium name="Lawrence Berkeley National Laboratory"/>
            <person name="Hensen N."/>
            <person name="Bonometti L."/>
            <person name="Westerberg I."/>
            <person name="Brannstrom I.O."/>
            <person name="Guillou S."/>
            <person name="Cros-Aarteil S."/>
            <person name="Calhoun S."/>
            <person name="Haridas S."/>
            <person name="Kuo A."/>
            <person name="Mondo S."/>
            <person name="Pangilinan J."/>
            <person name="Riley R."/>
            <person name="Labutti K."/>
            <person name="Andreopoulos B."/>
            <person name="Lipzen A."/>
            <person name="Chen C."/>
            <person name="Yanf M."/>
            <person name="Daum C."/>
            <person name="Ng V."/>
            <person name="Clum A."/>
            <person name="Steindorff A."/>
            <person name="Ohm R."/>
            <person name="Martin F."/>
            <person name="Silar P."/>
            <person name="Natvig D."/>
            <person name="Lalanne C."/>
            <person name="Gautier V."/>
            <person name="Ament-Velasquez S.L."/>
            <person name="Kruys A."/>
            <person name="Hutchinson M.I."/>
            <person name="Powell A.J."/>
            <person name="Barry K."/>
            <person name="Miller A.N."/>
            <person name="Grigoriev I.V."/>
            <person name="Debuchy R."/>
            <person name="Gladieux P."/>
            <person name="Thoren M.H."/>
            <person name="Johannesson H."/>
        </authorList>
    </citation>
    <scope>NUCLEOTIDE SEQUENCE</scope>
    <source>
        <strain evidence="2">CBS 540.89</strain>
    </source>
</reference>